<dbReference type="InterPro" id="IPR000477">
    <property type="entry name" value="RT_dom"/>
</dbReference>
<accession>A0A5C6P331</accession>
<dbReference type="PANTHER" id="PTHR47027">
    <property type="entry name" value="REVERSE TRANSCRIPTASE DOMAIN-CONTAINING PROTEIN"/>
    <property type="match status" value="1"/>
</dbReference>
<dbReference type="EMBL" id="RHFK02000007">
    <property type="protein sequence ID" value="TWW73181.1"/>
    <property type="molecule type" value="Genomic_DNA"/>
</dbReference>
<gene>
    <name evidence="2" type="ORF">D4764_15G0005750</name>
</gene>
<organism evidence="2 3">
    <name type="scientific">Takifugu flavidus</name>
    <name type="common">sansaifugu</name>
    <dbReference type="NCBI Taxonomy" id="433684"/>
    <lineage>
        <taxon>Eukaryota</taxon>
        <taxon>Metazoa</taxon>
        <taxon>Chordata</taxon>
        <taxon>Craniata</taxon>
        <taxon>Vertebrata</taxon>
        <taxon>Euteleostomi</taxon>
        <taxon>Actinopterygii</taxon>
        <taxon>Neopterygii</taxon>
        <taxon>Teleostei</taxon>
        <taxon>Neoteleostei</taxon>
        <taxon>Acanthomorphata</taxon>
        <taxon>Eupercaria</taxon>
        <taxon>Tetraodontiformes</taxon>
        <taxon>Tetradontoidea</taxon>
        <taxon>Tetraodontidae</taxon>
        <taxon>Takifugu</taxon>
    </lineage>
</organism>
<keyword evidence="3" id="KW-1185">Reference proteome</keyword>
<comment type="caution">
    <text evidence="2">The sequence shown here is derived from an EMBL/GenBank/DDBJ whole genome shotgun (WGS) entry which is preliminary data.</text>
</comment>
<evidence type="ECO:0000313" key="3">
    <source>
        <dbReference type="Proteomes" id="UP000324091"/>
    </source>
</evidence>
<dbReference type="SUPFAM" id="SSF56672">
    <property type="entry name" value="DNA/RNA polymerases"/>
    <property type="match status" value="1"/>
</dbReference>
<evidence type="ECO:0000259" key="1">
    <source>
        <dbReference type="PROSITE" id="PS50878"/>
    </source>
</evidence>
<reference evidence="2 3" key="1">
    <citation type="submission" date="2019-04" db="EMBL/GenBank/DDBJ databases">
        <title>Chromosome genome assembly for Takifugu flavidus.</title>
        <authorList>
            <person name="Xiao S."/>
        </authorList>
    </citation>
    <scope>NUCLEOTIDE SEQUENCE [LARGE SCALE GENOMIC DNA]</scope>
    <source>
        <strain evidence="2">HTHZ2018</strain>
        <tissue evidence="2">Muscle</tissue>
    </source>
</reference>
<dbReference type="PROSITE" id="PS50878">
    <property type="entry name" value="RT_POL"/>
    <property type="match status" value="1"/>
</dbReference>
<dbReference type="CDD" id="cd01650">
    <property type="entry name" value="RT_nLTR_like"/>
    <property type="match status" value="1"/>
</dbReference>
<protein>
    <recommendedName>
        <fullName evidence="1">Reverse transcriptase domain-containing protein</fullName>
    </recommendedName>
</protein>
<name>A0A5C6P331_9TELE</name>
<evidence type="ECO:0000313" key="2">
    <source>
        <dbReference type="EMBL" id="TWW73181.1"/>
    </source>
</evidence>
<sequence length="418" mass="47497">MISHEPPETSRSLSLQEPGQMWGITLHSLPGKVYARELEKRIRSIVEPLIEEEQCGFRPGRGTTDHLFTLAGVLEGSWEFAQPVHMCFVDLEKAYDQVPRSILWGVLREYGLEGPLIRAVQSLYQRSRSLVWIAGCMLDSFPVRVGLCQDCPLSPVLFITFMDRISRRSRGVEGVEFGGWKISSLLSADDVVLLAPSNRDLQQMLGRFATECEAAGMRISTSKSESLFLARKKVECLLRVGEEVLPQVEEFKYLGILFTSEGRMERGIDRRIGAASAVMRALNQSVVVKKELSRKAKLSIYRSIYIPVLTYGHQRWVMTERTRSRIQAAEMSFLPREARLSVRDRVRSSDIREGLGVEPLLLHIERKVFQTCPTGRRPRGRPRTKWRDYISHLASERLGVPPEELMEVAGERAVWAPS</sequence>
<dbReference type="AlphaFoldDB" id="A0A5C6P331"/>
<proteinExistence type="predicted"/>
<dbReference type="Pfam" id="PF00078">
    <property type="entry name" value="RVT_1"/>
    <property type="match status" value="1"/>
</dbReference>
<feature type="domain" description="Reverse transcriptase" evidence="1">
    <location>
        <begin position="1"/>
        <end position="258"/>
    </location>
</feature>
<dbReference type="InterPro" id="IPR043502">
    <property type="entry name" value="DNA/RNA_pol_sf"/>
</dbReference>
<dbReference type="Proteomes" id="UP000324091">
    <property type="component" value="Chromosome 15"/>
</dbReference>
<dbReference type="PANTHER" id="PTHR47027:SF30">
    <property type="entry name" value="THAP-TYPE DOMAIN-CONTAINING PROTEIN"/>
    <property type="match status" value="1"/>
</dbReference>